<keyword evidence="4" id="KW-1133">Transmembrane helix</keyword>
<dbReference type="Pfam" id="PF10145">
    <property type="entry name" value="PhageMin_Tail"/>
    <property type="match status" value="1"/>
</dbReference>
<accession>A0A8S5P4T1</accession>
<feature type="coiled-coil region" evidence="3">
    <location>
        <begin position="38"/>
        <end position="100"/>
    </location>
</feature>
<evidence type="ECO:0000313" key="6">
    <source>
        <dbReference type="EMBL" id="DAE01433.1"/>
    </source>
</evidence>
<evidence type="ECO:0000256" key="3">
    <source>
        <dbReference type="SAM" id="Coils"/>
    </source>
</evidence>
<keyword evidence="4" id="KW-0812">Transmembrane</keyword>
<feature type="transmembrane region" description="Helical" evidence="4">
    <location>
        <begin position="460"/>
        <end position="484"/>
    </location>
</feature>
<keyword evidence="4" id="KW-0472">Membrane</keyword>
<reference evidence="6" key="1">
    <citation type="journal article" date="2021" name="Proc. Natl. Acad. Sci. U.S.A.">
        <title>A Catalog of Tens of Thousands of Viruses from Human Metagenomes Reveals Hidden Associations with Chronic Diseases.</title>
        <authorList>
            <person name="Tisza M.J."/>
            <person name="Buck C.B."/>
        </authorList>
    </citation>
    <scope>NUCLEOTIDE SEQUENCE</scope>
    <source>
        <strain evidence="6">CtQtc11</strain>
    </source>
</reference>
<evidence type="ECO:0000256" key="2">
    <source>
        <dbReference type="ARBA" id="ARBA00022612"/>
    </source>
</evidence>
<evidence type="ECO:0000256" key="4">
    <source>
        <dbReference type="SAM" id="Phobius"/>
    </source>
</evidence>
<feature type="transmembrane region" description="Helical" evidence="4">
    <location>
        <begin position="517"/>
        <end position="535"/>
    </location>
</feature>
<feature type="domain" description="Phage tail tape measure protein" evidence="5">
    <location>
        <begin position="189"/>
        <end position="379"/>
    </location>
</feature>
<keyword evidence="3" id="KW-0175">Coiled coil</keyword>
<dbReference type="EMBL" id="BK015325">
    <property type="protein sequence ID" value="DAE01433.1"/>
    <property type="molecule type" value="Genomic_DNA"/>
</dbReference>
<evidence type="ECO:0000256" key="1">
    <source>
        <dbReference type="ARBA" id="ARBA00022465"/>
    </source>
</evidence>
<keyword evidence="1" id="KW-1245">Viral tail assembly</keyword>
<dbReference type="InterPro" id="IPR010090">
    <property type="entry name" value="Phage_tape_meas"/>
</dbReference>
<proteinExistence type="predicted"/>
<dbReference type="SUPFAM" id="SSF57997">
    <property type="entry name" value="Tropomyosin"/>
    <property type="match status" value="1"/>
</dbReference>
<protein>
    <submittedName>
        <fullName evidence="6">Minor tail protein</fullName>
    </submittedName>
</protein>
<dbReference type="GO" id="GO:0098003">
    <property type="term" value="P:viral tail assembly"/>
    <property type="evidence" value="ECO:0007669"/>
    <property type="project" value="UniProtKB-KW"/>
</dbReference>
<organism evidence="6">
    <name type="scientific">Siphoviridae sp. ctQtc11</name>
    <dbReference type="NCBI Taxonomy" id="2825497"/>
    <lineage>
        <taxon>Viruses</taxon>
        <taxon>Duplodnaviria</taxon>
        <taxon>Heunggongvirae</taxon>
        <taxon>Uroviricota</taxon>
        <taxon>Caudoviricetes</taxon>
    </lineage>
</organism>
<sequence>MSNKTLQNELKLNSTELKGNADDSTLLQKRQSLLQQESQNTAQKIKLLEDSLSEAEKTLGKNSKEYYTLNNSLISAKNQQAAIQNEIKQTTAKMEDQKKKTSNLDESIDDLGDSLNDTEKDVSVFGDVLKANLASDAIKEGFSQLTDLVITNGNDMERATNQLSASLGATDEPLESFREAMDQIYRDNYGENFDDIAESIREVSSQLGDMENDELISVTESAIGLRDTFDFDVKESIRAVKMMMDQFGLTSDQAFNLIAQGAQNGLDKNGDLLDTINEYSVHFNQIGMDADDMFNVLLKGTNAGTFSVDKLGDAVKEFSIRIKDGTADEALKKLGLNVDDVKKRFAQGGEVGKKAYQEINQALFSVKDTNEQFSLGVTMYGTMFEDLGADGVQSLSNLNGIMDMNIDSMNQIKEVKYDDVLAQLEGLKRGFEQDISGTLSTFVFPALSQLLTWVGDNKDLIGALVLGIGAGATAFGTITLAIGIYNGIMDIMALSTGAATVATTGLGTAFTFVTGPIGMITLAIGAAVAAGVALYKNWDTVCSWANKVKTTVANAWNGIKTAIVDKITGAKNVVSNVINAIKGFFSFKFSWPKLPLPHFSVKPKGWGIGDLLKGKIPSLGISWYAKGGFFKGPTVLSGLGEAGNEYALPLNDRTMTPLASLLAEKLNGIGSSVAQDLYADIYINVGDGMLVENVSKKVAIKVRREKRS</sequence>
<dbReference type="PANTHER" id="PTHR37813">
    <property type="entry name" value="FELS-2 PROPHAGE PROTEIN"/>
    <property type="match status" value="1"/>
</dbReference>
<keyword evidence="2" id="KW-1188">Viral release from host cell</keyword>
<dbReference type="PANTHER" id="PTHR37813:SF1">
    <property type="entry name" value="FELS-2 PROPHAGE PROTEIN"/>
    <property type="match status" value="1"/>
</dbReference>
<evidence type="ECO:0000259" key="5">
    <source>
        <dbReference type="Pfam" id="PF10145"/>
    </source>
</evidence>
<feature type="transmembrane region" description="Helical" evidence="4">
    <location>
        <begin position="491"/>
        <end position="511"/>
    </location>
</feature>
<name>A0A8S5P4T1_9CAUD</name>